<dbReference type="PANTHER" id="PTHR34846">
    <property type="entry name" value="4-CARBOXYMUCONOLACTONE DECARBOXYLASE FAMILY PROTEIN (AFU_ORTHOLOGUE AFUA_6G11590)"/>
    <property type="match status" value="1"/>
</dbReference>
<dbReference type="Proteomes" id="UP001201262">
    <property type="component" value="Unassembled WGS sequence"/>
</dbReference>
<evidence type="ECO:0000259" key="2">
    <source>
        <dbReference type="Pfam" id="PF02627"/>
    </source>
</evidence>
<proteinExistence type="predicted"/>
<dbReference type="InterPro" id="IPR029032">
    <property type="entry name" value="AhpD-like"/>
</dbReference>
<keyword evidence="4" id="KW-1185">Reference proteome</keyword>
<dbReference type="EMBL" id="JAJTJA010000009">
    <property type="protein sequence ID" value="KAH8694207.1"/>
    <property type="molecule type" value="Genomic_DNA"/>
</dbReference>
<name>A0AAD4PW62_9EURO</name>
<dbReference type="SUPFAM" id="SSF69118">
    <property type="entry name" value="AhpD-like"/>
    <property type="match status" value="1"/>
</dbReference>
<dbReference type="Gene3D" id="1.20.1290.10">
    <property type="entry name" value="AhpD-like"/>
    <property type="match status" value="1"/>
</dbReference>
<reference evidence="3" key="1">
    <citation type="submission" date="2021-12" db="EMBL/GenBank/DDBJ databases">
        <title>Convergent genome expansion in fungi linked to evolution of root-endophyte symbiosis.</title>
        <authorList>
            <consortium name="DOE Joint Genome Institute"/>
            <person name="Ke Y.-H."/>
            <person name="Bonito G."/>
            <person name="Liao H.-L."/>
            <person name="Looney B."/>
            <person name="Rojas-Flechas A."/>
            <person name="Nash J."/>
            <person name="Hameed K."/>
            <person name="Schadt C."/>
            <person name="Martin F."/>
            <person name="Crous P.W."/>
            <person name="Miettinen O."/>
            <person name="Magnuson J.K."/>
            <person name="Labbe J."/>
            <person name="Jacobson D."/>
            <person name="Doktycz M.J."/>
            <person name="Veneault-Fourrey C."/>
            <person name="Kuo A."/>
            <person name="Mondo S."/>
            <person name="Calhoun S."/>
            <person name="Riley R."/>
            <person name="Ohm R."/>
            <person name="LaButti K."/>
            <person name="Andreopoulos B."/>
            <person name="Pangilinan J."/>
            <person name="Nolan M."/>
            <person name="Tritt A."/>
            <person name="Clum A."/>
            <person name="Lipzen A."/>
            <person name="Daum C."/>
            <person name="Barry K."/>
            <person name="Grigoriev I.V."/>
            <person name="Vilgalys R."/>
        </authorList>
    </citation>
    <scope>NUCLEOTIDE SEQUENCE</scope>
    <source>
        <strain evidence="3">PMI_201</strain>
    </source>
</reference>
<protein>
    <submittedName>
        <fullName evidence="3">4-carboxymuconolactone decarboxylase family protein</fullName>
    </submittedName>
</protein>
<feature type="region of interest" description="Disordered" evidence="1">
    <location>
        <begin position="1"/>
        <end position="27"/>
    </location>
</feature>
<evidence type="ECO:0000313" key="4">
    <source>
        <dbReference type="Proteomes" id="UP001201262"/>
    </source>
</evidence>
<organism evidence="3 4">
    <name type="scientific">Talaromyces proteolyticus</name>
    <dbReference type="NCBI Taxonomy" id="1131652"/>
    <lineage>
        <taxon>Eukaryota</taxon>
        <taxon>Fungi</taxon>
        <taxon>Dikarya</taxon>
        <taxon>Ascomycota</taxon>
        <taxon>Pezizomycotina</taxon>
        <taxon>Eurotiomycetes</taxon>
        <taxon>Eurotiomycetidae</taxon>
        <taxon>Eurotiales</taxon>
        <taxon>Trichocomaceae</taxon>
        <taxon>Talaromyces</taxon>
        <taxon>Talaromyces sect. Bacilispori</taxon>
    </lineage>
</organism>
<dbReference type="InterPro" id="IPR003779">
    <property type="entry name" value="CMD-like"/>
</dbReference>
<dbReference type="AlphaFoldDB" id="A0AAD4PW62"/>
<dbReference type="Pfam" id="PF02627">
    <property type="entry name" value="CMD"/>
    <property type="match status" value="1"/>
</dbReference>
<gene>
    <name evidence="3" type="ORF">BGW36DRAFT_217917</name>
</gene>
<feature type="domain" description="Carboxymuconolactone decarboxylase-like" evidence="2">
    <location>
        <begin position="55"/>
        <end position="122"/>
    </location>
</feature>
<dbReference type="RefSeq" id="XP_046069877.1">
    <property type="nucleotide sequence ID" value="XM_046209985.1"/>
</dbReference>
<evidence type="ECO:0000313" key="3">
    <source>
        <dbReference type="EMBL" id="KAH8694207.1"/>
    </source>
</evidence>
<dbReference type="PANTHER" id="PTHR34846:SF11">
    <property type="entry name" value="4-CARBOXYMUCONOLACTONE DECARBOXYLASE FAMILY PROTEIN (AFU_ORTHOLOGUE AFUA_6G11590)"/>
    <property type="match status" value="1"/>
</dbReference>
<dbReference type="GeneID" id="70240272"/>
<accession>A0AAD4PW62</accession>
<comment type="caution">
    <text evidence="3">The sequence shown here is derived from an EMBL/GenBank/DDBJ whole genome shotgun (WGS) entry which is preliminary data.</text>
</comment>
<sequence length="218" mass="23826">MRLHYAPSTAPTTKPDGTPLTPAEQESTADVYTRIAARRHPRPLIPLDLTFLHTPPVADGYNAFVGAIRNNTVIPQDVLELSVCRVAVLNQAVYEWNAHAPLALKAGVTTAQLDEVKRLPASTFTADGALIAERLPGSVLTEVQWDVLLYTDAMTKNVKVDDAVFDAVKQRFSEREVVELTACIGAYNMVSRFLVALDVGENNNKRMKEAAEIEGGEP</sequence>
<dbReference type="GO" id="GO:0051920">
    <property type="term" value="F:peroxiredoxin activity"/>
    <property type="evidence" value="ECO:0007669"/>
    <property type="project" value="InterPro"/>
</dbReference>
<evidence type="ECO:0000256" key="1">
    <source>
        <dbReference type="SAM" id="MobiDB-lite"/>
    </source>
</evidence>